<dbReference type="Pfam" id="PF13527">
    <property type="entry name" value="Acetyltransf_9"/>
    <property type="match status" value="1"/>
</dbReference>
<dbReference type="GO" id="GO:0034069">
    <property type="term" value="F:aminoglycoside N-acetyltransferase activity"/>
    <property type="evidence" value="ECO:0007669"/>
    <property type="project" value="TreeGrafter"/>
</dbReference>
<evidence type="ECO:0000256" key="1">
    <source>
        <dbReference type="SAM" id="MobiDB-lite"/>
    </source>
</evidence>
<dbReference type="PROSITE" id="PS51186">
    <property type="entry name" value="GNAT"/>
    <property type="match status" value="1"/>
</dbReference>
<dbReference type="SUPFAM" id="SSF55718">
    <property type="entry name" value="SCP-like"/>
    <property type="match status" value="1"/>
</dbReference>
<dbReference type="InterPro" id="IPR036527">
    <property type="entry name" value="SCP2_sterol-bd_dom_sf"/>
</dbReference>
<dbReference type="RefSeq" id="WP_006430035.1">
    <property type="nucleotide sequence ID" value="NZ_AOID01000016.1"/>
</dbReference>
<dbReference type="AlphaFoldDB" id="L9Y5B2"/>
<dbReference type="PANTHER" id="PTHR37817:SF1">
    <property type="entry name" value="N-ACETYLTRANSFERASE EIS"/>
    <property type="match status" value="1"/>
</dbReference>
<proteinExistence type="predicted"/>
<feature type="domain" description="N-acetyltransferase" evidence="2">
    <location>
        <begin position="2"/>
        <end position="153"/>
    </location>
</feature>
<dbReference type="InterPro" id="IPR051554">
    <property type="entry name" value="Acetyltransferase_Eis"/>
</dbReference>
<organism evidence="3 4">
    <name type="scientific">Natrinema versiforme JCM 10478</name>
    <dbReference type="NCBI Taxonomy" id="1227496"/>
    <lineage>
        <taxon>Archaea</taxon>
        <taxon>Methanobacteriati</taxon>
        <taxon>Methanobacteriota</taxon>
        <taxon>Stenosarchaea group</taxon>
        <taxon>Halobacteria</taxon>
        <taxon>Halobacteriales</taxon>
        <taxon>Natrialbaceae</taxon>
        <taxon>Natrinema</taxon>
    </lineage>
</organism>
<dbReference type="Pfam" id="PF17668">
    <property type="entry name" value="Acetyltransf_17"/>
    <property type="match status" value="1"/>
</dbReference>
<dbReference type="CDD" id="cd04301">
    <property type="entry name" value="NAT_SF"/>
    <property type="match status" value="1"/>
</dbReference>
<evidence type="ECO:0000259" key="2">
    <source>
        <dbReference type="PROSITE" id="PS51186"/>
    </source>
</evidence>
<feature type="compositionally biased region" description="Basic and acidic residues" evidence="1">
    <location>
        <begin position="33"/>
        <end position="47"/>
    </location>
</feature>
<name>L9Y5B2_9EURY</name>
<gene>
    <name evidence="3" type="ORF">C489_04893</name>
</gene>
<feature type="region of interest" description="Disordered" evidence="1">
    <location>
        <begin position="26"/>
        <end position="47"/>
    </location>
</feature>
<evidence type="ECO:0000313" key="4">
    <source>
        <dbReference type="Proteomes" id="UP000011632"/>
    </source>
</evidence>
<dbReference type="SUPFAM" id="SSF55729">
    <property type="entry name" value="Acyl-CoA N-acyltransferases (Nat)"/>
    <property type="match status" value="1"/>
</dbReference>
<dbReference type="Proteomes" id="UP000011632">
    <property type="component" value="Unassembled WGS sequence"/>
</dbReference>
<dbReference type="EMBL" id="AOID01000016">
    <property type="protein sequence ID" value="ELY69264.1"/>
    <property type="molecule type" value="Genomic_DNA"/>
</dbReference>
<comment type="caution">
    <text evidence="3">The sequence shown here is derived from an EMBL/GenBank/DDBJ whole genome shotgun (WGS) entry which is preliminary data.</text>
</comment>
<keyword evidence="4" id="KW-1185">Reference proteome</keyword>
<sequence length="410" mass="46704">MVDYRPIPDERDVFHEYRSYAFRPEEGVPAYDPADHETPRDTLGSRRGVYEDGAADDAEPRSVCRHYWIEARVRDEGHRTAGLASVATPPEYRRRGYVRQLLARSLAEYRDHDVRFSVLWPFRYRFYRQYGWDTGTQIVTHECDPSVLSVAADAVDRDAGSFRRLEADEYDALESAYETYADRYSLALERDEEWWRHRVFAGHERDPFVYAYERDGRVQGYLVYTMDGTDGDRTMVVSELVAVDHEAVVALLSFCYDHESQVQRVRLRVPEAVPIRAIAREPDRIETTVENGPMVRVVDVAETLSALAYPDREATVTLAVEDSLAEWNDGTFRLAVSDGRAECRRLGDRTTPESSADVRLDIGALSQLVVGFRSASALERTGRLEAAESASLETMSTLFPETAVALTDRF</sequence>
<dbReference type="Gene3D" id="3.40.630.30">
    <property type="match status" value="2"/>
</dbReference>
<evidence type="ECO:0000313" key="3">
    <source>
        <dbReference type="EMBL" id="ELY69264.1"/>
    </source>
</evidence>
<dbReference type="OrthoDB" id="212302at2157"/>
<dbReference type="InterPro" id="IPR000182">
    <property type="entry name" value="GNAT_dom"/>
</dbReference>
<dbReference type="Pfam" id="PF13530">
    <property type="entry name" value="SCP2_2"/>
    <property type="match status" value="1"/>
</dbReference>
<dbReference type="PATRIC" id="fig|1227496.3.peg.985"/>
<dbReference type="STRING" id="1227496.C489_04893"/>
<accession>L9Y5B2</accession>
<reference evidence="3 4" key="1">
    <citation type="journal article" date="2014" name="PLoS Genet.">
        <title>Phylogenetically driven sequencing of extremely halophilic archaea reveals strategies for static and dynamic osmo-response.</title>
        <authorList>
            <person name="Becker E.A."/>
            <person name="Seitzer P.M."/>
            <person name="Tritt A."/>
            <person name="Larsen D."/>
            <person name="Krusor M."/>
            <person name="Yao A.I."/>
            <person name="Wu D."/>
            <person name="Madern D."/>
            <person name="Eisen J.A."/>
            <person name="Darling A.E."/>
            <person name="Facciotti M.T."/>
        </authorList>
    </citation>
    <scope>NUCLEOTIDE SEQUENCE [LARGE SCALE GENOMIC DNA]</scope>
    <source>
        <strain evidence="3 4">JCM 10478</strain>
    </source>
</reference>
<protein>
    <submittedName>
        <fullName evidence="3">Acetyltransferase</fullName>
    </submittedName>
</protein>
<dbReference type="GO" id="GO:0030649">
    <property type="term" value="P:aminoglycoside antibiotic catabolic process"/>
    <property type="evidence" value="ECO:0007669"/>
    <property type="project" value="TreeGrafter"/>
</dbReference>
<dbReference type="InterPro" id="IPR041380">
    <property type="entry name" value="Acetyltransf_17"/>
</dbReference>
<dbReference type="InterPro" id="IPR016181">
    <property type="entry name" value="Acyl_CoA_acyltransferase"/>
</dbReference>
<dbReference type="InterPro" id="IPR025559">
    <property type="entry name" value="Eis_dom"/>
</dbReference>
<dbReference type="Gene3D" id="3.30.1050.10">
    <property type="entry name" value="SCP2 sterol-binding domain"/>
    <property type="match status" value="1"/>
</dbReference>
<keyword evidence="3" id="KW-0808">Transferase</keyword>
<dbReference type="PANTHER" id="PTHR37817">
    <property type="entry name" value="N-ACETYLTRANSFERASE EIS"/>
    <property type="match status" value="1"/>
</dbReference>